<reference evidence="4 5" key="1">
    <citation type="submission" date="2017-03" db="EMBL/GenBank/DDBJ databases">
        <title>Genomes of endolithic fungi from Antarctica.</title>
        <authorList>
            <person name="Coleine C."/>
            <person name="Masonjones S."/>
            <person name="Stajich J.E."/>
        </authorList>
    </citation>
    <scope>NUCLEOTIDE SEQUENCE [LARGE SCALE GENOMIC DNA]</scope>
    <source>
        <strain evidence="4 5">CCFEE 6314</strain>
    </source>
</reference>
<dbReference type="InterPro" id="IPR020843">
    <property type="entry name" value="ER"/>
</dbReference>
<dbReference type="AlphaFoldDB" id="A0A438MT85"/>
<dbReference type="InterPro" id="IPR047122">
    <property type="entry name" value="Trans-enoyl_RdTase-like"/>
</dbReference>
<dbReference type="Pfam" id="PF08240">
    <property type="entry name" value="ADH_N"/>
    <property type="match status" value="1"/>
</dbReference>
<dbReference type="VEuPathDB" id="FungiDB:PV10_04519"/>
<dbReference type="SMART" id="SM00829">
    <property type="entry name" value="PKS_ER"/>
    <property type="match status" value="1"/>
</dbReference>
<evidence type="ECO:0000256" key="2">
    <source>
        <dbReference type="ARBA" id="ARBA00023002"/>
    </source>
</evidence>
<comment type="caution">
    <text evidence="4">The sequence shown here is derived from an EMBL/GenBank/DDBJ whole genome shotgun (WGS) entry which is preliminary data.</text>
</comment>
<feature type="domain" description="Enoyl reductase (ER)" evidence="3">
    <location>
        <begin position="14"/>
        <end position="343"/>
    </location>
</feature>
<dbReference type="InterPro" id="IPR013154">
    <property type="entry name" value="ADH-like_N"/>
</dbReference>
<evidence type="ECO:0000256" key="1">
    <source>
        <dbReference type="ARBA" id="ARBA00008072"/>
    </source>
</evidence>
<evidence type="ECO:0000313" key="4">
    <source>
        <dbReference type="EMBL" id="RVX66909.1"/>
    </source>
</evidence>
<gene>
    <name evidence="4" type="ORF">B0A52_09033</name>
</gene>
<dbReference type="PANTHER" id="PTHR45348">
    <property type="entry name" value="HYPOTHETICAL OXIDOREDUCTASE (EUROFUNG)"/>
    <property type="match status" value="1"/>
</dbReference>
<dbReference type="SUPFAM" id="SSF50129">
    <property type="entry name" value="GroES-like"/>
    <property type="match status" value="1"/>
</dbReference>
<dbReference type="InterPro" id="IPR013149">
    <property type="entry name" value="ADH-like_C"/>
</dbReference>
<evidence type="ECO:0000313" key="5">
    <source>
        <dbReference type="Proteomes" id="UP000288859"/>
    </source>
</evidence>
<dbReference type="Gene3D" id="3.40.50.720">
    <property type="entry name" value="NAD(P)-binding Rossmann-like Domain"/>
    <property type="match status" value="1"/>
</dbReference>
<dbReference type="GO" id="GO:0016651">
    <property type="term" value="F:oxidoreductase activity, acting on NAD(P)H"/>
    <property type="evidence" value="ECO:0007669"/>
    <property type="project" value="InterPro"/>
</dbReference>
<dbReference type="PANTHER" id="PTHR45348:SF2">
    <property type="entry name" value="ZINC-TYPE ALCOHOL DEHYDROGENASE-LIKE PROTEIN C2E1P3.01"/>
    <property type="match status" value="1"/>
</dbReference>
<accession>A0A438MT85</accession>
<dbReference type="CDD" id="cd08249">
    <property type="entry name" value="enoyl_reductase_like"/>
    <property type="match status" value="1"/>
</dbReference>
<dbReference type="SUPFAM" id="SSF51735">
    <property type="entry name" value="NAD(P)-binding Rossmann-fold domains"/>
    <property type="match status" value="1"/>
</dbReference>
<dbReference type="Proteomes" id="UP000288859">
    <property type="component" value="Unassembled WGS sequence"/>
</dbReference>
<proteinExistence type="inferred from homology"/>
<keyword evidence="2" id="KW-0560">Oxidoreductase</keyword>
<name>A0A438MT85_EXOME</name>
<comment type="similarity">
    <text evidence="1">Belongs to the zinc-containing alcohol dehydrogenase family.</text>
</comment>
<dbReference type="EMBL" id="NAJM01000054">
    <property type="protein sequence ID" value="RVX66909.1"/>
    <property type="molecule type" value="Genomic_DNA"/>
</dbReference>
<dbReference type="InterPro" id="IPR011032">
    <property type="entry name" value="GroES-like_sf"/>
</dbReference>
<evidence type="ECO:0000259" key="3">
    <source>
        <dbReference type="SMART" id="SM00829"/>
    </source>
</evidence>
<dbReference type="OrthoDB" id="48317at2759"/>
<dbReference type="Gene3D" id="3.90.180.10">
    <property type="entry name" value="Medium-chain alcohol dehydrogenases, catalytic domain"/>
    <property type="match status" value="1"/>
</dbReference>
<dbReference type="InterPro" id="IPR036291">
    <property type="entry name" value="NAD(P)-bd_dom_sf"/>
</dbReference>
<sequence length="346" mass="36473">MVENTAAWLTAAYARPFEIKTAPLGIPEANQILIRNRAIAVNPIDGKLQSKAFYPLKYPTVLGEDVAGEVVSVGPQVTRFKPGDRVLGNTAGFDSKLDTEKAFQAYTILRTEMTSEIPDAVSYDGAVVLPLAVATASSGLFHPDYLGLQLPSPAKRDNTGQVVLIWGGASSVGSSAIQLARAAGYEVITTASRHNFDIVTKLGTGAINVFDYNDGSVVADIVAALKDKTFVGVFDAVGGAAWKPCVDIVSQLADSSVVNKFVATVTPGFPEPPAGVNMKQMYALSILKNHVSRAIFEDFLPKALENGTFVPAPTPLVAGKGLESLQNAVDILNAGVSAKKVVVLLD</sequence>
<organism evidence="4 5">
    <name type="scientific">Exophiala mesophila</name>
    <name type="common">Black yeast-like fungus</name>
    <dbReference type="NCBI Taxonomy" id="212818"/>
    <lineage>
        <taxon>Eukaryota</taxon>
        <taxon>Fungi</taxon>
        <taxon>Dikarya</taxon>
        <taxon>Ascomycota</taxon>
        <taxon>Pezizomycotina</taxon>
        <taxon>Eurotiomycetes</taxon>
        <taxon>Chaetothyriomycetidae</taxon>
        <taxon>Chaetothyriales</taxon>
        <taxon>Herpotrichiellaceae</taxon>
        <taxon>Exophiala</taxon>
    </lineage>
</organism>
<dbReference type="Pfam" id="PF00107">
    <property type="entry name" value="ADH_zinc_N"/>
    <property type="match status" value="1"/>
</dbReference>
<protein>
    <recommendedName>
        <fullName evidence="3">Enoyl reductase (ER) domain-containing protein</fullName>
    </recommendedName>
</protein>